<sequence length="596" mass="68861">MAQSNAVDANGLEKKLRRVRSSPSQTPTPPPPDPNDPKEIEKDMKVEIEAYKALVDDHGRPCYPIELGFDVLDDSGQYQDIISYWQKEEGMTRFTRRWVFFVQLERWRKFREYQLKVRRYYIQRNRFPEYQQKVRDRRCRHGLDGDVELLEDRDKQSKLVNWMEYQDYDTAGVQAKGIDGGELPGFEGVYEPGNFGTRYAMAIEHHREDQKAWDKRLLAERELELAEKRLKAAQSDELGETVKRSPWIRLFLEDAQSARMQQDKILKSNCCREDWHVEGKRQRPASEDVEECNQWWDVEDRFREASKKWHDAEIKAEQEVELAEEGLKAARSDDFEETVERAALIRMVQEEVQSAQTRLEQAIESTEKVKLKGKVLSALNWVPCAKSKSERHMILLEWIERQRREIASGCVDTEKEGSQAQVTRARLSTLRNYTATEASRPNGSLMGIGRERKQRVTRSIPSTIDPSKVSKAPRKKLISPLRKMSILNDASQPAEKATLDPSIPELRSKRASKVKDIMPTSLRPIHSSRVSKSVGKRSTELRGNDVKQTPTNDGRQSKREIRQSMSSAPSAGRKPMQQSVSRSSRMSKKPERFVAG</sequence>
<name>A0A1W5D8E6_9LECA</name>
<dbReference type="EMBL" id="FWEW01003499">
    <property type="protein sequence ID" value="SLM39417.1"/>
    <property type="molecule type" value="Genomic_DNA"/>
</dbReference>
<keyword evidence="3" id="KW-1185">Reference proteome</keyword>
<evidence type="ECO:0000256" key="1">
    <source>
        <dbReference type="SAM" id="MobiDB-lite"/>
    </source>
</evidence>
<protein>
    <submittedName>
        <fullName evidence="2">Uncharacterized protein</fullName>
    </submittedName>
</protein>
<organism evidence="2 3">
    <name type="scientific">Lasallia pustulata</name>
    <dbReference type="NCBI Taxonomy" id="136370"/>
    <lineage>
        <taxon>Eukaryota</taxon>
        <taxon>Fungi</taxon>
        <taxon>Dikarya</taxon>
        <taxon>Ascomycota</taxon>
        <taxon>Pezizomycotina</taxon>
        <taxon>Lecanoromycetes</taxon>
        <taxon>OSLEUM clade</taxon>
        <taxon>Umbilicariomycetidae</taxon>
        <taxon>Umbilicariales</taxon>
        <taxon>Umbilicariaceae</taxon>
        <taxon>Lasallia</taxon>
    </lineage>
</organism>
<dbReference type="AlphaFoldDB" id="A0A1W5D8E6"/>
<evidence type="ECO:0000313" key="2">
    <source>
        <dbReference type="EMBL" id="SLM39417.1"/>
    </source>
</evidence>
<dbReference type="Proteomes" id="UP000192927">
    <property type="component" value="Unassembled WGS sequence"/>
</dbReference>
<feature type="compositionally biased region" description="Low complexity" evidence="1">
    <location>
        <begin position="575"/>
        <end position="584"/>
    </location>
</feature>
<feature type="region of interest" description="Disordered" evidence="1">
    <location>
        <begin position="1"/>
        <end position="39"/>
    </location>
</feature>
<feature type="region of interest" description="Disordered" evidence="1">
    <location>
        <begin position="438"/>
        <end position="596"/>
    </location>
</feature>
<proteinExistence type="predicted"/>
<reference evidence="3" key="1">
    <citation type="submission" date="2017-03" db="EMBL/GenBank/DDBJ databases">
        <authorList>
            <person name="Sharma R."/>
            <person name="Thines M."/>
        </authorList>
    </citation>
    <scope>NUCLEOTIDE SEQUENCE [LARGE SCALE GENOMIC DNA]</scope>
</reference>
<evidence type="ECO:0000313" key="3">
    <source>
        <dbReference type="Proteomes" id="UP000192927"/>
    </source>
</evidence>
<accession>A0A1W5D8E6</accession>